<keyword evidence="1" id="KW-0732">Signal</keyword>
<reference evidence="4" key="1">
    <citation type="submission" date="2015-12" db="EMBL/GenBank/DDBJ databases">
        <authorList>
            <person name="Zhang G."/>
            <person name="Stingl U."/>
        </authorList>
    </citation>
    <scope>NUCLEOTIDE SEQUENCE [LARGE SCALE GENOMIC DNA]</scope>
    <source>
        <strain evidence="4">ZGT108</strain>
    </source>
</reference>
<dbReference type="EMBL" id="LQBP01000014">
    <property type="protein sequence ID" value="KUJ76670.1"/>
    <property type="molecule type" value="Genomic_DNA"/>
</dbReference>
<evidence type="ECO:0000256" key="1">
    <source>
        <dbReference type="SAM" id="SignalP"/>
    </source>
</evidence>
<feature type="signal peptide" evidence="1">
    <location>
        <begin position="1"/>
        <end position="31"/>
    </location>
</feature>
<feature type="domain" description="Amidohydrolase-related" evidence="2">
    <location>
        <begin position="89"/>
        <end position="356"/>
    </location>
</feature>
<gene>
    <name evidence="3" type="ORF">AVO44_19040</name>
</gene>
<dbReference type="Gene3D" id="3.20.20.140">
    <property type="entry name" value="Metal-dependent hydrolases"/>
    <property type="match status" value="1"/>
</dbReference>
<dbReference type="SUPFAM" id="SSF51556">
    <property type="entry name" value="Metallo-dependent hydrolases"/>
    <property type="match status" value="1"/>
</dbReference>
<dbReference type="CDD" id="cd01299">
    <property type="entry name" value="Met_dep_hydrolase_A"/>
    <property type="match status" value="1"/>
</dbReference>
<dbReference type="InterPro" id="IPR057744">
    <property type="entry name" value="OTAase-like"/>
</dbReference>
<dbReference type="STRING" id="1685378.AVO44_19040"/>
<evidence type="ECO:0000313" key="3">
    <source>
        <dbReference type="EMBL" id="KUJ76670.1"/>
    </source>
</evidence>
<dbReference type="InterPro" id="IPR051781">
    <property type="entry name" value="Metallo-dep_Hydrolase"/>
</dbReference>
<comment type="caution">
    <text evidence="3">The sequence shown here is derived from an EMBL/GenBank/DDBJ whole genome shotgun (WGS) entry which is preliminary data.</text>
</comment>
<dbReference type="InterPro" id="IPR011059">
    <property type="entry name" value="Metal-dep_hydrolase_composite"/>
</dbReference>
<feature type="chain" id="PRO_5007054370" evidence="1">
    <location>
        <begin position="32"/>
        <end position="470"/>
    </location>
</feature>
<dbReference type="InterPro" id="IPR032466">
    <property type="entry name" value="Metal_Hydrolase"/>
</dbReference>
<organism evidence="3 4">
    <name type="scientific">Ruegeria profundi</name>
    <dbReference type="NCBI Taxonomy" id="1685378"/>
    <lineage>
        <taxon>Bacteria</taxon>
        <taxon>Pseudomonadati</taxon>
        <taxon>Pseudomonadota</taxon>
        <taxon>Alphaproteobacteria</taxon>
        <taxon>Rhodobacterales</taxon>
        <taxon>Roseobacteraceae</taxon>
        <taxon>Ruegeria</taxon>
    </lineage>
</organism>
<proteinExistence type="predicted"/>
<accession>A0A0X3TTU7</accession>
<keyword evidence="4" id="KW-1185">Reference proteome</keyword>
<dbReference type="Gene3D" id="2.30.40.10">
    <property type="entry name" value="Urease, subunit C, domain 1"/>
    <property type="match status" value="1"/>
</dbReference>
<dbReference type="Pfam" id="PF01979">
    <property type="entry name" value="Amidohydro_1"/>
    <property type="match status" value="1"/>
</dbReference>
<dbReference type="Proteomes" id="UP000053690">
    <property type="component" value="Unassembled WGS sequence"/>
</dbReference>
<dbReference type="PANTHER" id="PTHR43135">
    <property type="entry name" value="ALPHA-D-RIBOSE 1-METHYLPHOSPHONATE 5-TRIPHOSPHATE DIPHOSPHATASE"/>
    <property type="match status" value="1"/>
</dbReference>
<dbReference type="InterPro" id="IPR006680">
    <property type="entry name" value="Amidohydro-rel"/>
</dbReference>
<dbReference type="RefSeq" id="WP_068340660.1">
    <property type="nucleotide sequence ID" value="NZ_LQBP01000014.1"/>
</dbReference>
<sequence length="470" mass="50287">MKGVLMSGLRMSLCSTAIVAAGLSLSTSAQAQDQEEPLTLFTNVHVFDGVNEQRIENASVLVEGNLIKAVSTDAIDAPNATVIDGEGRTLTPGFIELHAHLMLMGPTLPAMEANTTWEDFAIHGARMAEMYLMQGFTTVRDAGGANGGLRRAIDAGQIEGPRYFPSGAFIGTRGGHADFANFTAPPGSETNMSRLNLAQEVSGVDDVYRFARNNFRMGATQLKFMQSGGVVSAFDPWQLLAGSPEEIRAAVQVANEYGSYVMAHSYRKEAILSALDAGVMSIEHGFSFDCEIAQVMNEKGAYITTNLTAFDPGLLDIPAVANVPSSLAKAKSASATFAGYIDNMKECPVKRGFQTDCVGSVEACNIQIAYEKHLNNEFFGPYTSMVTLTSTGGEVVALSGDFMNPYTAGKLGVIEEGAYADILLIDGNPLEDFSVVGTGDQWFGADPRPESPETIRLIMKDGVIYKNTLD</sequence>
<dbReference type="PANTHER" id="PTHR43135:SF3">
    <property type="entry name" value="ALPHA-D-RIBOSE 1-METHYLPHOSPHONATE 5-TRIPHOSPHATE DIPHOSPHATASE"/>
    <property type="match status" value="1"/>
</dbReference>
<dbReference type="SUPFAM" id="SSF51338">
    <property type="entry name" value="Composite domain of metallo-dependent hydrolases"/>
    <property type="match status" value="1"/>
</dbReference>
<protein>
    <submittedName>
        <fullName evidence="3">Amidohydrolase</fullName>
    </submittedName>
</protein>
<dbReference type="GO" id="GO:0016810">
    <property type="term" value="F:hydrolase activity, acting on carbon-nitrogen (but not peptide) bonds"/>
    <property type="evidence" value="ECO:0007669"/>
    <property type="project" value="InterPro"/>
</dbReference>
<dbReference type="AlphaFoldDB" id="A0A0X3TTU7"/>
<keyword evidence="3" id="KW-0378">Hydrolase</keyword>
<evidence type="ECO:0000313" key="4">
    <source>
        <dbReference type="Proteomes" id="UP000053690"/>
    </source>
</evidence>
<evidence type="ECO:0000259" key="2">
    <source>
        <dbReference type="Pfam" id="PF01979"/>
    </source>
</evidence>
<name>A0A0X3TTU7_9RHOB</name>